<dbReference type="OrthoDB" id="2085833at2"/>
<accession>A0A0M9BI01</accession>
<sequence length="184" mass="22041">MKTDFKHTLKKEVRTLERFEKAVQRIINIDWNVRRQDLPSHALLVTEYINRGNIFRDVYCPDNKIRKPIYSAAQIIGVKEEILLHIQKKVEELELLKQGWTVEFLCKYFLEWEWIISVGEKIDARFEALYEPIILLFERGGRVSYHHNELVCGKYGWPQNVYSIPRTEFSELNMERLDEIDRVV</sequence>
<organism evidence="1 2">
    <name type="scientific">Paenibacillus xylanivorans</name>
    <dbReference type="NCBI Taxonomy" id="1705561"/>
    <lineage>
        <taxon>Bacteria</taxon>
        <taxon>Bacillati</taxon>
        <taxon>Bacillota</taxon>
        <taxon>Bacilli</taxon>
        <taxon>Bacillales</taxon>
        <taxon>Paenibacillaceae</taxon>
        <taxon>Paenibacillus</taxon>
    </lineage>
</organism>
<dbReference type="EMBL" id="LITU01000083">
    <property type="protein sequence ID" value="KOY12730.1"/>
    <property type="molecule type" value="Genomic_DNA"/>
</dbReference>
<name>A0A0M9BI01_9BACL</name>
<reference evidence="1 2" key="1">
    <citation type="submission" date="2015-08" db="EMBL/GenBank/DDBJ databases">
        <title>Draft genome sequence of cellulolytic and xylanolytic Paenibacillus sp. A59, isolated from a decaying forest soil from Patagonia, Argentina.</title>
        <authorList>
            <person name="Ghio S."/>
            <person name="Caceres A.M."/>
            <person name="Talia P."/>
            <person name="Grasso D."/>
            <person name="Campos E."/>
        </authorList>
    </citation>
    <scope>NUCLEOTIDE SEQUENCE [LARGE SCALE GENOMIC DNA]</scope>
    <source>
        <strain evidence="1 2">A59</strain>
    </source>
</reference>
<protein>
    <submittedName>
        <fullName evidence="1">Uncharacterized protein</fullName>
    </submittedName>
</protein>
<proteinExistence type="predicted"/>
<evidence type="ECO:0000313" key="1">
    <source>
        <dbReference type="EMBL" id="KOY12730.1"/>
    </source>
</evidence>
<keyword evidence="2" id="KW-1185">Reference proteome</keyword>
<gene>
    <name evidence="1" type="ORF">AMS66_30500</name>
</gene>
<dbReference type="AlphaFoldDB" id="A0A0M9BI01"/>
<evidence type="ECO:0000313" key="2">
    <source>
        <dbReference type="Proteomes" id="UP000037688"/>
    </source>
</evidence>
<comment type="caution">
    <text evidence="1">The sequence shown here is derived from an EMBL/GenBank/DDBJ whole genome shotgun (WGS) entry which is preliminary data.</text>
</comment>
<dbReference type="Proteomes" id="UP000037688">
    <property type="component" value="Unassembled WGS sequence"/>
</dbReference>
<dbReference type="RefSeq" id="WP_053784340.1">
    <property type="nucleotide sequence ID" value="NZ_LITU01000083.1"/>
</dbReference>
<dbReference type="PATRIC" id="fig|1705561.3.peg.6450"/>